<evidence type="ECO:0000256" key="2">
    <source>
        <dbReference type="ARBA" id="ARBA00022737"/>
    </source>
</evidence>
<dbReference type="SMART" id="SM00191">
    <property type="entry name" value="Int_alpha"/>
    <property type="match status" value="5"/>
</dbReference>
<feature type="compositionally biased region" description="Polar residues" evidence="5">
    <location>
        <begin position="1"/>
        <end position="10"/>
    </location>
</feature>
<keyword evidence="7" id="KW-1185">Reference proteome</keyword>
<dbReference type="SUPFAM" id="SSF50998">
    <property type="entry name" value="Quinoprotein alcohol dehydrogenase-like"/>
    <property type="match status" value="1"/>
</dbReference>
<evidence type="ECO:0000313" key="7">
    <source>
        <dbReference type="Proteomes" id="UP001189429"/>
    </source>
</evidence>
<dbReference type="InterPro" id="IPR028994">
    <property type="entry name" value="Integrin_alpha_N"/>
</dbReference>
<evidence type="ECO:0000256" key="1">
    <source>
        <dbReference type="ARBA" id="ARBA00022729"/>
    </source>
</evidence>
<feature type="non-terminal residue" evidence="6">
    <location>
        <position position="453"/>
    </location>
</feature>
<evidence type="ECO:0000313" key="6">
    <source>
        <dbReference type="EMBL" id="CAK0890182.1"/>
    </source>
</evidence>
<keyword evidence="2" id="KW-0677">Repeat</keyword>
<feature type="non-terminal residue" evidence="6">
    <location>
        <position position="1"/>
    </location>
</feature>
<dbReference type="InterPro" id="IPR013519">
    <property type="entry name" value="Int_alpha_beta-p"/>
</dbReference>
<feature type="repeat" description="FG-GAP" evidence="4">
    <location>
        <begin position="306"/>
        <end position="362"/>
    </location>
</feature>
<comment type="caution">
    <text evidence="6">The sequence shown here is derived from an EMBL/GenBank/DDBJ whole genome shotgun (WGS) entry which is preliminary data.</text>
</comment>
<feature type="repeat" description="FG-GAP" evidence="4">
    <location>
        <begin position="141"/>
        <end position="197"/>
    </location>
</feature>
<feature type="region of interest" description="Disordered" evidence="5">
    <location>
        <begin position="1"/>
        <end position="61"/>
    </location>
</feature>
<dbReference type="InterPro" id="IPR013517">
    <property type="entry name" value="FG-GAP"/>
</dbReference>
<sequence>PARARPQSTAAEHGALGGPPEGRPGARRPLGARRPGPARAGSGPPRGRGRRGARPGAPLRARGRGGAAALAALLLASAAAAAAAEAEAQLHKLAAEDGQSGEEFGKSVAISSDGSRVVVGASGFGFPGSAHVFDGHTGARLNKFVAADGATNDQFGHSVSVSSDGSRIAVGAPNGDGVVSSSGSAYVFDGATGARLLKIVATDGAVADRFGNSVSMSSDGSRMVVGAHSDDDVGSSSGSAYVFNGATGVQLHKLVSGDGSSYDIFGFSVSMSSDGSWVVVGAYKDDDVKRDAGAAYIFDAVTGVQLRKLVAEDAANNDQFGYSVAVSPDGSRVVVAAPYEDHRGNRAGAVYMFDRVTGAQLHKFVADDGDTYDTFGFSVSVSSNGNSVVVGVYGDDDLGSRSGSVYVFNGTTGTQIHKIVADDGSSSDNFGCAVCVNPDGSRAVVGACNGDVH</sequence>
<accession>A0ABN9WXR2</accession>
<dbReference type="PANTHER" id="PTHR36220">
    <property type="entry name" value="UNNAMED PRODUCT"/>
    <property type="match status" value="1"/>
</dbReference>
<evidence type="ECO:0000256" key="3">
    <source>
        <dbReference type="ARBA" id="ARBA00023180"/>
    </source>
</evidence>
<dbReference type="Proteomes" id="UP001189429">
    <property type="component" value="Unassembled WGS sequence"/>
</dbReference>
<dbReference type="PANTHER" id="PTHR36220:SF1">
    <property type="entry name" value="GAMMA TUBULIN COMPLEX COMPONENT C-TERMINAL DOMAIN-CONTAINING PROTEIN"/>
    <property type="match status" value="1"/>
</dbReference>
<proteinExistence type="predicted"/>
<dbReference type="PROSITE" id="PS51470">
    <property type="entry name" value="FG_GAP"/>
    <property type="match status" value="3"/>
</dbReference>
<organism evidence="6 7">
    <name type="scientific">Prorocentrum cordatum</name>
    <dbReference type="NCBI Taxonomy" id="2364126"/>
    <lineage>
        <taxon>Eukaryota</taxon>
        <taxon>Sar</taxon>
        <taxon>Alveolata</taxon>
        <taxon>Dinophyceae</taxon>
        <taxon>Prorocentrales</taxon>
        <taxon>Prorocentraceae</taxon>
        <taxon>Prorocentrum</taxon>
    </lineage>
</organism>
<gene>
    <name evidence="6" type="ORF">PCOR1329_LOCUS70479</name>
</gene>
<protein>
    <submittedName>
        <fullName evidence="6">Uncharacterized protein</fullName>
    </submittedName>
</protein>
<name>A0ABN9WXR2_9DINO</name>
<dbReference type="Pfam" id="PF14312">
    <property type="entry name" value="FG-GAP_2"/>
    <property type="match status" value="7"/>
</dbReference>
<evidence type="ECO:0000256" key="4">
    <source>
        <dbReference type="PROSITE-ProRule" id="PRU00803"/>
    </source>
</evidence>
<feature type="repeat" description="FG-GAP" evidence="4">
    <location>
        <begin position="363"/>
        <end position="417"/>
    </location>
</feature>
<evidence type="ECO:0000256" key="5">
    <source>
        <dbReference type="SAM" id="MobiDB-lite"/>
    </source>
</evidence>
<dbReference type="EMBL" id="CAUYUJ010019313">
    <property type="protein sequence ID" value="CAK0890182.1"/>
    <property type="molecule type" value="Genomic_DNA"/>
</dbReference>
<reference evidence="6" key="1">
    <citation type="submission" date="2023-10" db="EMBL/GenBank/DDBJ databases">
        <authorList>
            <person name="Chen Y."/>
            <person name="Shah S."/>
            <person name="Dougan E. K."/>
            <person name="Thang M."/>
            <person name="Chan C."/>
        </authorList>
    </citation>
    <scope>NUCLEOTIDE SEQUENCE [LARGE SCALE GENOMIC DNA]</scope>
</reference>
<dbReference type="InterPro" id="IPR011047">
    <property type="entry name" value="Quinoprotein_ADH-like_sf"/>
</dbReference>
<keyword evidence="1" id="KW-0732">Signal</keyword>
<dbReference type="Gene3D" id="2.130.10.130">
    <property type="entry name" value="Integrin alpha, N-terminal"/>
    <property type="match status" value="2"/>
</dbReference>
<keyword evidence="3" id="KW-0325">Glycoprotein</keyword>
<feature type="compositionally biased region" description="Low complexity" evidence="5">
    <location>
        <begin position="27"/>
        <end position="45"/>
    </location>
</feature>